<evidence type="ECO:0000256" key="1">
    <source>
        <dbReference type="SAM" id="SignalP"/>
    </source>
</evidence>
<evidence type="ECO:0000313" key="3">
    <source>
        <dbReference type="EMBL" id="KDB53282.1"/>
    </source>
</evidence>
<dbReference type="EMBL" id="AZRA01000027">
    <property type="protein sequence ID" value="KDB53282.1"/>
    <property type="molecule type" value="Genomic_DNA"/>
</dbReference>
<comment type="caution">
    <text evidence="3">The sequence shown here is derived from an EMBL/GenBank/DDBJ whole genome shotgun (WGS) entry which is preliminary data.</text>
</comment>
<dbReference type="STRING" id="34103.SAMN05421778_101174"/>
<feature type="signal peptide" evidence="1">
    <location>
        <begin position="1"/>
        <end position="27"/>
    </location>
</feature>
<evidence type="ECO:0000259" key="2">
    <source>
        <dbReference type="Pfam" id="PF07589"/>
    </source>
</evidence>
<dbReference type="InterPro" id="IPR013424">
    <property type="entry name" value="Ice-binding_C"/>
</dbReference>
<proteinExistence type="predicted"/>
<evidence type="ECO:0000313" key="4">
    <source>
        <dbReference type="Proteomes" id="UP000026714"/>
    </source>
</evidence>
<dbReference type="AlphaFoldDB" id="A0A059KP69"/>
<feature type="chain" id="PRO_5001576636" description="Ice-binding protein C-terminal domain-containing protein" evidence="1">
    <location>
        <begin position="28"/>
        <end position="237"/>
    </location>
</feature>
<keyword evidence="1" id="KW-0732">Signal</keyword>
<dbReference type="RefSeq" id="WP_081837987.1">
    <property type="nucleotide sequence ID" value="NZ_AZRA01000027.1"/>
</dbReference>
<dbReference type="NCBIfam" id="TIGR02595">
    <property type="entry name" value="PEP_CTERM"/>
    <property type="match status" value="1"/>
</dbReference>
<dbReference type="Proteomes" id="UP000026714">
    <property type="component" value="Unassembled WGS sequence"/>
</dbReference>
<sequence>MLKSLSSLWMPAALVLVSSLVAQPVHAAAAGFESGDAQGWTVSADGVQLTAQGSYTVTLTDDRDPSFAYTTTVTPVSGGYFGLLQMGPMPATASTTPVSHGSQAEFTLDLPSAAGDKLFLRLLTADYFYSDAGPGIPAYDDSISVVYDGDTANPDVWRASDILDAGWSGDSGWLPFALPVGTQHLQFTLTNHYSIDGSNAPLAAIDFSVASVPEPSSFALMALGLGVLVRVRSRPRA</sequence>
<gene>
    <name evidence="3" type="ORF">X805_11180</name>
</gene>
<protein>
    <recommendedName>
        <fullName evidence="2">Ice-binding protein C-terminal domain-containing protein</fullName>
    </recommendedName>
</protein>
<reference evidence="3 4" key="1">
    <citation type="journal article" date="2014" name="FEMS Microbiol. Ecol.">
        <title>Sphaerotilus natans encrusted with nanoball-shaped Fe(III) oxide minerals formed by nitrate-reducing mixotrophic Fe(II) oxidation.</title>
        <authorList>
            <person name="Park S."/>
            <person name="Kim D.H."/>
            <person name="Lee J.H."/>
            <person name="Hur H.G."/>
        </authorList>
    </citation>
    <scope>NUCLEOTIDE SEQUENCE [LARGE SCALE GENOMIC DNA]</scope>
    <source>
        <strain evidence="3 4">DSM 6575</strain>
    </source>
</reference>
<keyword evidence="4" id="KW-1185">Reference proteome</keyword>
<accession>A0A059KP69</accession>
<dbReference type="Pfam" id="PF07589">
    <property type="entry name" value="PEP-CTERM"/>
    <property type="match status" value="1"/>
</dbReference>
<name>A0A059KP69_9BURK</name>
<organism evidence="3 4">
    <name type="scientific">Sphaerotilus natans subsp. natans DSM 6575</name>
    <dbReference type="NCBI Taxonomy" id="1286631"/>
    <lineage>
        <taxon>Bacteria</taxon>
        <taxon>Pseudomonadati</taxon>
        <taxon>Pseudomonadota</taxon>
        <taxon>Betaproteobacteria</taxon>
        <taxon>Burkholderiales</taxon>
        <taxon>Sphaerotilaceae</taxon>
        <taxon>Sphaerotilus</taxon>
    </lineage>
</organism>
<feature type="domain" description="Ice-binding protein C-terminal" evidence="2">
    <location>
        <begin position="211"/>
        <end position="232"/>
    </location>
</feature>